<feature type="compositionally biased region" description="Polar residues" evidence="1">
    <location>
        <begin position="33"/>
        <end position="50"/>
    </location>
</feature>
<name>A0A9D4J2F8_DREPO</name>
<sequence length="71" mass="8122">MDVNYLLVFEILKKDTGSISEYPADMIDEHVSSKTTSSHENVSSKTTSSRENMERSPDLLTEYGKHLWLDN</sequence>
<gene>
    <name evidence="2" type="ORF">DPMN_146877</name>
</gene>
<feature type="region of interest" description="Disordered" evidence="1">
    <location>
        <begin position="30"/>
        <end position="58"/>
    </location>
</feature>
<reference evidence="2" key="2">
    <citation type="submission" date="2020-11" db="EMBL/GenBank/DDBJ databases">
        <authorList>
            <person name="McCartney M.A."/>
            <person name="Auch B."/>
            <person name="Kono T."/>
            <person name="Mallez S."/>
            <person name="Becker A."/>
            <person name="Gohl D.M."/>
            <person name="Silverstein K.A.T."/>
            <person name="Koren S."/>
            <person name="Bechman K.B."/>
            <person name="Herman A."/>
            <person name="Abrahante J.E."/>
            <person name="Garbe J."/>
        </authorList>
    </citation>
    <scope>NUCLEOTIDE SEQUENCE</scope>
    <source>
        <strain evidence="2">Duluth1</strain>
        <tissue evidence="2">Whole animal</tissue>
    </source>
</reference>
<evidence type="ECO:0000313" key="2">
    <source>
        <dbReference type="EMBL" id="KAH3793369.1"/>
    </source>
</evidence>
<protein>
    <submittedName>
        <fullName evidence="2">Uncharacterized protein</fullName>
    </submittedName>
</protein>
<organism evidence="2 3">
    <name type="scientific">Dreissena polymorpha</name>
    <name type="common">Zebra mussel</name>
    <name type="synonym">Mytilus polymorpha</name>
    <dbReference type="NCBI Taxonomy" id="45954"/>
    <lineage>
        <taxon>Eukaryota</taxon>
        <taxon>Metazoa</taxon>
        <taxon>Spiralia</taxon>
        <taxon>Lophotrochozoa</taxon>
        <taxon>Mollusca</taxon>
        <taxon>Bivalvia</taxon>
        <taxon>Autobranchia</taxon>
        <taxon>Heteroconchia</taxon>
        <taxon>Euheterodonta</taxon>
        <taxon>Imparidentia</taxon>
        <taxon>Neoheterodontei</taxon>
        <taxon>Myida</taxon>
        <taxon>Dreissenoidea</taxon>
        <taxon>Dreissenidae</taxon>
        <taxon>Dreissena</taxon>
    </lineage>
</organism>
<dbReference type="EMBL" id="JAIWYP010000007">
    <property type="protein sequence ID" value="KAH3793369.1"/>
    <property type="molecule type" value="Genomic_DNA"/>
</dbReference>
<reference evidence="2" key="1">
    <citation type="journal article" date="2019" name="bioRxiv">
        <title>The Genome of the Zebra Mussel, Dreissena polymorpha: A Resource for Invasive Species Research.</title>
        <authorList>
            <person name="McCartney M.A."/>
            <person name="Auch B."/>
            <person name="Kono T."/>
            <person name="Mallez S."/>
            <person name="Zhang Y."/>
            <person name="Obille A."/>
            <person name="Becker A."/>
            <person name="Abrahante J.E."/>
            <person name="Garbe J."/>
            <person name="Badalamenti J.P."/>
            <person name="Herman A."/>
            <person name="Mangelson H."/>
            <person name="Liachko I."/>
            <person name="Sullivan S."/>
            <person name="Sone E.D."/>
            <person name="Koren S."/>
            <person name="Silverstein K.A.T."/>
            <person name="Beckman K.B."/>
            <person name="Gohl D.M."/>
        </authorList>
    </citation>
    <scope>NUCLEOTIDE SEQUENCE</scope>
    <source>
        <strain evidence="2">Duluth1</strain>
        <tissue evidence="2">Whole animal</tissue>
    </source>
</reference>
<accession>A0A9D4J2F8</accession>
<evidence type="ECO:0000313" key="3">
    <source>
        <dbReference type="Proteomes" id="UP000828390"/>
    </source>
</evidence>
<dbReference type="Proteomes" id="UP000828390">
    <property type="component" value="Unassembled WGS sequence"/>
</dbReference>
<evidence type="ECO:0000256" key="1">
    <source>
        <dbReference type="SAM" id="MobiDB-lite"/>
    </source>
</evidence>
<dbReference type="AlphaFoldDB" id="A0A9D4J2F8"/>
<keyword evidence="3" id="KW-1185">Reference proteome</keyword>
<comment type="caution">
    <text evidence="2">The sequence shown here is derived from an EMBL/GenBank/DDBJ whole genome shotgun (WGS) entry which is preliminary data.</text>
</comment>
<proteinExistence type="predicted"/>